<organism evidence="2 3">
    <name type="scientific">Vitis vinifera</name>
    <name type="common">Grape</name>
    <dbReference type="NCBI Taxonomy" id="29760"/>
    <lineage>
        <taxon>Eukaryota</taxon>
        <taxon>Viridiplantae</taxon>
        <taxon>Streptophyta</taxon>
        <taxon>Embryophyta</taxon>
        <taxon>Tracheophyta</taxon>
        <taxon>Spermatophyta</taxon>
        <taxon>Magnoliopsida</taxon>
        <taxon>eudicotyledons</taxon>
        <taxon>Gunneridae</taxon>
        <taxon>Pentapetalae</taxon>
        <taxon>rosids</taxon>
        <taxon>Vitales</taxon>
        <taxon>Vitaceae</taxon>
        <taxon>Viteae</taxon>
        <taxon>Vitis</taxon>
    </lineage>
</organism>
<gene>
    <name evidence="2" type="ORF">CK203_014101</name>
</gene>
<accession>A0A438JHK1</accession>
<comment type="caution">
    <text evidence="2">The sequence shown here is derived from an EMBL/GenBank/DDBJ whole genome shotgun (WGS) entry which is preliminary data.</text>
</comment>
<dbReference type="AlphaFoldDB" id="A0A438JHK1"/>
<name>A0A438JHK1_VITVI</name>
<evidence type="ECO:0000313" key="3">
    <source>
        <dbReference type="Proteomes" id="UP000288805"/>
    </source>
</evidence>
<evidence type="ECO:0000256" key="1">
    <source>
        <dbReference type="SAM" id="MobiDB-lite"/>
    </source>
</evidence>
<protein>
    <submittedName>
        <fullName evidence="2">Uncharacterized protein</fullName>
    </submittedName>
</protein>
<dbReference type="Proteomes" id="UP000288805">
    <property type="component" value="Unassembled WGS sequence"/>
</dbReference>
<proteinExistence type="predicted"/>
<sequence>MLIVKQNRETSVRGQREGNRSREYLPLPAKQQLSIHSNNPNSAPVCLLGDFPENEAESRGFSEAGEEAVFECVLVDIVRIGCFASHSCAQSRKRSGIKTADE</sequence>
<dbReference type="EMBL" id="QGNW01000041">
    <property type="protein sequence ID" value="RVX08430.1"/>
    <property type="molecule type" value="Genomic_DNA"/>
</dbReference>
<feature type="region of interest" description="Disordered" evidence="1">
    <location>
        <begin position="1"/>
        <end position="24"/>
    </location>
</feature>
<feature type="compositionally biased region" description="Basic and acidic residues" evidence="1">
    <location>
        <begin position="1"/>
        <end position="23"/>
    </location>
</feature>
<evidence type="ECO:0000313" key="2">
    <source>
        <dbReference type="EMBL" id="RVX08430.1"/>
    </source>
</evidence>
<reference evidence="2 3" key="1">
    <citation type="journal article" date="2018" name="PLoS Genet.">
        <title>Population sequencing reveals clonal diversity and ancestral inbreeding in the grapevine cultivar Chardonnay.</title>
        <authorList>
            <person name="Roach M.J."/>
            <person name="Johnson D.L."/>
            <person name="Bohlmann J."/>
            <person name="van Vuuren H.J."/>
            <person name="Jones S.J."/>
            <person name="Pretorius I.S."/>
            <person name="Schmidt S.A."/>
            <person name="Borneman A.R."/>
        </authorList>
    </citation>
    <scope>NUCLEOTIDE SEQUENCE [LARGE SCALE GENOMIC DNA]</scope>
    <source>
        <strain evidence="3">cv. Chardonnay</strain>
        <tissue evidence="2">Leaf</tissue>
    </source>
</reference>